<dbReference type="GO" id="GO:0055085">
    <property type="term" value="P:transmembrane transport"/>
    <property type="evidence" value="ECO:0007669"/>
    <property type="project" value="InterPro"/>
</dbReference>
<dbReference type="Pfam" id="PF00950">
    <property type="entry name" value="ABC-3"/>
    <property type="match status" value="1"/>
</dbReference>
<evidence type="ECO:0000256" key="1">
    <source>
        <dbReference type="ARBA" id="ARBA00004141"/>
    </source>
</evidence>
<dbReference type="PANTHER" id="PTHR30477:SF0">
    <property type="entry name" value="METAL TRANSPORT SYSTEM MEMBRANE PROTEIN TM_0125-RELATED"/>
    <property type="match status" value="1"/>
</dbReference>
<dbReference type="AlphaFoldDB" id="A0AAP5IC80"/>
<keyword evidence="9" id="KW-1185">Reference proteome</keyword>
<evidence type="ECO:0000256" key="7">
    <source>
        <dbReference type="SAM" id="Phobius"/>
    </source>
</evidence>
<evidence type="ECO:0000256" key="2">
    <source>
        <dbReference type="ARBA" id="ARBA00008034"/>
    </source>
</evidence>
<feature type="transmembrane region" description="Helical" evidence="7">
    <location>
        <begin position="163"/>
        <end position="185"/>
    </location>
</feature>
<reference evidence="9" key="1">
    <citation type="journal article" date="2021" name="Science">
        <title>Hunting the eagle killer: A cyanobacterial neurotoxin causes vacuolar myelinopathy.</title>
        <authorList>
            <person name="Breinlinger S."/>
            <person name="Phillips T.J."/>
            <person name="Haram B.N."/>
            <person name="Mares J."/>
            <person name="Martinez Yerena J.A."/>
            <person name="Hrouzek P."/>
            <person name="Sobotka R."/>
            <person name="Henderson W.M."/>
            <person name="Schmieder P."/>
            <person name="Williams S.M."/>
            <person name="Lauderdale J.D."/>
            <person name="Wilde H.D."/>
            <person name="Gerrin W."/>
            <person name="Kust A."/>
            <person name="Washington J.W."/>
            <person name="Wagner C."/>
            <person name="Geier B."/>
            <person name="Liebeke M."/>
            <person name="Enke H."/>
            <person name="Niedermeyer T.H.J."/>
            <person name="Wilde S.B."/>
        </authorList>
    </citation>
    <scope>NUCLEOTIDE SEQUENCE [LARGE SCALE GENOMIC DNA]</scope>
    <source>
        <strain evidence="9">Thurmond2011</strain>
    </source>
</reference>
<sequence length="301" mass="31597">MSTFPITLINVSMSDVQLSWNLGTSIQQLFAYHFMQTAFLAGTLIALIAGSVGYFMVLRGQSFIGHTLANVGFAGAAGATLIGWSPVLGLLVFSAAGAIGISLLGGRYKHTQLGQGVAIGTVQTFTLSLGLLFVHLSSSSNASLVYTILFGAVLGISDRDVSVIALTTLVTLAGLMAIARPLLFASIDPDVALSRGVPVLLLDNIFLVLLAFAVAQSVQVVGVLLIFALLVTPAAIAQQLTSNPAVTVGLSISLAVLFTWAGLAIAYYTPYPVGFFITSLAFATYALVRLFKLVRRIVLRI</sequence>
<accession>A0AAP5IC80</accession>
<dbReference type="GO" id="GO:0010043">
    <property type="term" value="P:response to zinc ion"/>
    <property type="evidence" value="ECO:0007669"/>
    <property type="project" value="TreeGrafter"/>
</dbReference>
<protein>
    <submittedName>
        <fullName evidence="8">Metal ABC transporter permease</fullName>
    </submittedName>
</protein>
<dbReference type="InterPro" id="IPR001626">
    <property type="entry name" value="ABC_TroCD"/>
</dbReference>
<comment type="subcellular location">
    <subcellularLocation>
        <location evidence="6">Cell membrane</location>
        <topology evidence="6">Multi-pass membrane protein</topology>
    </subcellularLocation>
    <subcellularLocation>
        <location evidence="1">Membrane</location>
        <topology evidence="1">Multi-pass membrane protein</topology>
    </subcellularLocation>
</comment>
<dbReference type="RefSeq" id="WP_208352027.1">
    <property type="nucleotide sequence ID" value="NZ_JAALHA020000018.1"/>
</dbReference>
<dbReference type="PANTHER" id="PTHR30477">
    <property type="entry name" value="ABC-TRANSPORTER METAL-BINDING PROTEIN"/>
    <property type="match status" value="1"/>
</dbReference>
<feature type="transmembrane region" description="Helical" evidence="7">
    <location>
        <begin position="205"/>
        <end position="232"/>
    </location>
</feature>
<evidence type="ECO:0000256" key="6">
    <source>
        <dbReference type="RuleBase" id="RU003943"/>
    </source>
</evidence>
<dbReference type="GO" id="GO:0043190">
    <property type="term" value="C:ATP-binding cassette (ABC) transporter complex"/>
    <property type="evidence" value="ECO:0007669"/>
    <property type="project" value="InterPro"/>
</dbReference>
<feature type="transmembrane region" description="Helical" evidence="7">
    <location>
        <begin position="30"/>
        <end position="56"/>
    </location>
</feature>
<comment type="similarity">
    <text evidence="2 6">Belongs to the ABC-3 integral membrane protein family.</text>
</comment>
<dbReference type="Proteomes" id="UP000667802">
    <property type="component" value="Unassembled WGS sequence"/>
</dbReference>
<dbReference type="Gene3D" id="1.10.3470.10">
    <property type="entry name" value="ABC transporter involved in vitamin B12 uptake, BtuC"/>
    <property type="match status" value="1"/>
</dbReference>
<name>A0AAP5IC80_9CYAN</name>
<feature type="transmembrane region" description="Helical" evidence="7">
    <location>
        <begin position="88"/>
        <end position="106"/>
    </location>
</feature>
<dbReference type="InterPro" id="IPR037294">
    <property type="entry name" value="ABC_BtuC-like"/>
</dbReference>
<evidence type="ECO:0000256" key="5">
    <source>
        <dbReference type="ARBA" id="ARBA00023136"/>
    </source>
</evidence>
<evidence type="ECO:0000313" key="8">
    <source>
        <dbReference type="EMBL" id="MDR9898484.1"/>
    </source>
</evidence>
<proteinExistence type="inferred from homology"/>
<feature type="transmembrane region" description="Helical" evidence="7">
    <location>
        <begin position="244"/>
        <end position="267"/>
    </location>
</feature>
<gene>
    <name evidence="8" type="ORF">G7B40_028575</name>
</gene>
<keyword evidence="4 7" id="KW-1133">Transmembrane helix</keyword>
<evidence type="ECO:0000256" key="3">
    <source>
        <dbReference type="ARBA" id="ARBA00022692"/>
    </source>
</evidence>
<evidence type="ECO:0000256" key="4">
    <source>
        <dbReference type="ARBA" id="ARBA00022989"/>
    </source>
</evidence>
<keyword evidence="5 7" id="KW-0472">Membrane</keyword>
<feature type="transmembrane region" description="Helical" evidence="7">
    <location>
        <begin position="63"/>
        <end position="82"/>
    </location>
</feature>
<comment type="caution">
    <text evidence="8">The sequence shown here is derived from an EMBL/GenBank/DDBJ whole genome shotgun (WGS) entry which is preliminary data.</text>
</comment>
<feature type="transmembrane region" description="Helical" evidence="7">
    <location>
        <begin position="113"/>
        <end position="134"/>
    </location>
</feature>
<dbReference type="SUPFAM" id="SSF81345">
    <property type="entry name" value="ABC transporter involved in vitamin B12 uptake, BtuC"/>
    <property type="match status" value="1"/>
</dbReference>
<keyword evidence="3 6" id="KW-0812">Transmembrane</keyword>
<feature type="transmembrane region" description="Helical" evidence="7">
    <location>
        <begin position="273"/>
        <end position="291"/>
    </location>
</feature>
<keyword evidence="6" id="KW-0813">Transport</keyword>
<organism evidence="8 9">
    <name type="scientific">Aetokthonos hydrillicola Thurmond2011</name>
    <dbReference type="NCBI Taxonomy" id="2712845"/>
    <lineage>
        <taxon>Bacteria</taxon>
        <taxon>Bacillati</taxon>
        <taxon>Cyanobacteriota</taxon>
        <taxon>Cyanophyceae</taxon>
        <taxon>Nostocales</taxon>
        <taxon>Hapalosiphonaceae</taxon>
        <taxon>Aetokthonos</taxon>
    </lineage>
</organism>
<evidence type="ECO:0000313" key="9">
    <source>
        <dbReference type="Proteomes" id="UP000667802"/>
    </source>
</evidence>
<dbReference type="EMBL" id="JAALHA020000018">
    <property type="protein sequence ID" value="MDR9898484.1"/>
    <property type="molecule type" value="Genomic_DNA"/>
</dbReference>